<evidence type="ECO:0000256" key="2">
    <source>
        <dbReference type="SAM" id="Phobius"/>
    </source>
</evidence>
<sequence>MPPQRKSGATVAILIALVAVLAVGGGVAAFFLLGKDDGKATVATPTAQPDAGREVRETEAPFGTDESFDEVDEPGPGIETIFTFNPQPGECLNWPRFYGGAVGQPDTVDCSETHDGEVMEVAPLPSAEYPGEDNLLGILEPLCVKAFRDYVGIDYGQSQYEVYMTGPSQVEYELGARNYACYAIGRQAGQMQGSVKGAKK</sequence>
<dbReference type="InParanoid" id="A0A1Q5PUD1"/>
<dbReference type="EMBL" id="MQVS01000010">
    <property type="protein sequence ID" value="OKL51089.1"/>
    <property type="molecule type" value="Genomic_DNA"/>
</dbReference>
<dbReference type="AlphaFoldDB" id="A0A1Q5PUD1"/>
<dbReference type="STRING" id="52770.BSZ40_09290"/>
<feature type="transmembrane region" description="Helical" evidence="2">
    <location>
        <begin position="12"/>
        <end position="33"/>
    </location>
</feature>
<feature type="domain" description="Septum formation-related" evidence="3">
    <location>
        <begin position="89"/>
        <end position="184"/>
    </location>
</feature>
<dbReference type="Pfam" id="PF13845">
    <property type="entry name" value="Septum_form"/>
    <property type="match status" value="1"/>
</dbReference>
<organism evidence="4 5">
    <name type="scientific">Buchananella hordeovulneris</name>
    <dbReference type="NCBI Taxonomy" id="52770"/>
    <lineage>
        <taxon>Bacteria</taxon>
        <taxon>Bacillati</taxon>
        <taxon>Actinomycetota</taxon>
        <taxon>Actinomycetes</taxon>
        <taxon>Actinomycetales</taxon>
        <taxon>Actinomycetaceae</taxon>
        <taxon>Buchananella</taxon>
    </lineage>
</organism>
<keyword evidence="5" id="KW-1185">Reference proteome</keyword>
<comment type="caution">
    <text evidence="4">The sequence shown here is derived from an EMBL/GenBank/DDBJ whole genome shotgun (WGS) entry which is preliminary data.</text>
</comment>
<evidence type="ECO:0000259" key="3">
    <source>
        <dbReference type="Pfam" id="PF13845"/>
    </source>
</evidence>
<gene>
    <name evidence="4" type="ORF">BSZ40_09290</name>
</gene>
<keyword evidence="2" id="KW-0472">Membrane</keyword>
<accession>A0A1Q5PUD1</accession>
<feature type="region of interest" description="Disordered" evidence="1">
    <location>
        <begin position="43"/>
        <end position="70"/>
    </location>
</feature>
<dbReference type="Proteomes" id="UP000185612">
    <property type="component" value="Unassembled WGS sequence"/>
</dbReference>
<evidence type="ECO:0000313" key="5">
    <source>
        <dbReference type="Proteomes" id="UP000185612"/>
    </source>
</evidence>
<dbReference type="InterPro" id="IPR026004">
    <property type="entry name" value="Septum_form"/>
</dbReference>
<keyword evidence="2" id="KW-0812">Transmembrane</keyword>
<name>A0A1Q5PUD1_9ACTO</name>
<evidence type="ECO:0000313" key="4">
    <source>
        <dbReference type="EMBL" id="OKL51089.1"/>
    </source>
</evidence>
<keyword evidence="2" id="KW-1133">Transmembrane helix</keyword>
<proteinExistence type="predicted"/>
<protein>
    <recommendedName>
        <fullName evidence="3">Septum formation-related domain-containing protein</fullName>
    </recommendedName>
</protein>
<reference evidence="5" key="1">
    <citation type="submission" date="2016-12" db="EMBL/GenBank/DDBJ databases">
        <authorList>
            <person name="Meng X."/>
        </authorList>
    </citation>
    <scope>NUCLEOTIDE SEQUENCE [LARGE SCALE GENOMIC DNA]</scope>
    <source>
        <strain evidence="5">DSM 20732</strain>
    </source>
</reference>
<evidence type="ECO:0000256" key="1">
    <source>
        <dbReference type="SAM" id="MobiDB-lite"/>
    </source>
</evidence>